<dbReference type="GO" id="GO:0051301">
    <property type="term" value="P:cell division"/>
    <property type="evidence" value="ECO:0007669"/>
    <property type="project" value="UniProtKB-KW"/>
</dbReference>
<dbReference type="RefSeq" id="WP_066136830.1">
    <property type="nucleotide sequence ID" value="NZ_CBCSGM010000001.1"/>
</dbReference>
<dbReference type="Pfam" id="PF14450">
    <property type="entry name" value="FtsA"/>
    <property type="match status" value="1"/>
</dbReference>
<dbReference type="SUPFAM" id="SSF53067">
    <property type="entry name" value="Actin-like ATPase domain"/>
    <property type="match status" value="2"/>
</dbReference>
<evidence type="ECO:0000313" key="3">
    <source>
        <dbReference type="Proteomes" id="UP000249134"/>
    </source>
</evidence>
<evidence type="ECO:0000259" key="1">
    <source>
        <dbReference type="SMART" id="SM00842"/>
    </source>
</evidence>
<dbReference type="AlphaFoldDB" id="A0A2X4VW17"/>
<name>A0A2X4VW17_LEDLE</name>
<evidence type="ECO:0000313" key="2">
    <source>
        <dbReference type="EMBL" id="SQI54559.1"/>
    </source>
</evidence>
<organism evidence="2 3">
    <name type="scientific">Lederbergia lenta</name>
    <name type="common">Bacillus lentus</name>
    <dbReference type="NCBI Taxonomy" id="1467"/>
    <lineage>
        <taxon>Bacteria</taxon>
        <taxon>Bacillati</taxon>
        <taxon>Bacillota</taxon>
        <taxon>Bacilli</taxon>
        <taxon>Bacillales</taxon>
        <taxon>Bacillaceae</taxon>
        <taxon>Lederbergia</taxon>
    </lineage>
</organism>
<proteinExistence type="predicted"/>
<dbReference type="Gene3D" id="3.30.1490.300">
    <property type="match status" value="1"/>
</dbReference>
<dbReference type="STRING" id="1348624.GCA_001591545_00437"/>
<keyword evidence="2" id="KW-0131">Cell cycle</keyword>
<dbReference type="PANTHER" id="PTHR32432:SF3">
    <property type="entry name" value="ETHANOLAMINE UTILIZATION PROTEIN EUTJ"/>
    <property type="match status" value="1"/>
</dbReference>
<protein>
    <submittedName>
        <fullName evidence="2">Cell division protein</fullName>
    </submittedName>
</protein>
<dbReference type="InterPro" id="IPR050696">
    <property type="entry name" value="FtsA/MreB"/>
</dbReference>
<feature type="domain" description="SHS2" evidence="1">
    <location>
        <begin position="6"/>
        <end position="203"/>
    </location>
</feature>
<reference evidence="2 3" key="1">
    <citation type="submission" date="2018-06" db="EMBL/GenBank/DDBJ databases">
        <authorList>
            <consortium name="Pathogen Informatics"/>
            <person name="Doyle S."/>
        </authorList>
    </citation>
    <scope>NUCLEOTIDE SEQUENCE [LARGE SCALE GENOMIC DNA]</scope>
    <source>
        <strain evidence="2 3">NCTC4824</strain>
    </source>
</reference>
<dbReference type="Gene3D" id="3.30.420.40">
    <property type="match status" value="2"/>
</dbReference>
<dbReference type="InterPro" id="IPR043129">
    <property type="entry name" value="ATPase_NBD"/>
</dbReference>
<dbReference type="SMART" id="SM00842">
    <property type="entry name" value="FtsA"/>
    <property type="match status" value="1"/>
</dbReference>
<gene>
    <name evidence="2" type="primary">ftsA_1</name>
    <name evidence="2" type="ORF">NCTC4824_01344</name>
</gene>
<sequence>MVGKKIFALDIGTRSVVGIILEEENEEYQVLDLIMKEHKDRAMLDGQIHDIVAVADVIIDIKKCLEQKHGTLNKVCVAAAGRSLKTEKANSTIPIIGKPILSKEDILYFELTAVQNAQLTVAENQTEDDLHSYYCVGYSVLHYFLDGERIGNLIDQQGSEAAVDIIATFLPRIVVDSLIKTIQRAGLELEALTLEPIAAIDVLVPPSIRRLNVALVDVGAGTSDIAITDAGTVIAYGMVPLAGDEITEAISDKLLLDFPEAERIKRKLSTNDSIVTQDILGFENTVSKVHVINEIESSIERLTTAIYKEIITLNNNKSPRAVMLVGGGSMTPELPQRLAKKLELPDNRVAIRGADAIQGLKIAKSIPAGPENITPIGIAISATNAPIHYVTATVNERTIRMFEAKQLTVGDCILASGISIGKLYGKPGMAKMIHVNNQLITVPGSYGQPPIIEKNGSVCSIEDYIVNGDNIVIQKGLDGHESVTKIGDLLELHSSIVTINKELYEVTPSILNNGKQAKIDDLVQDRDRISVYSPETIEELLMSLHLNDLLQNIRPFILTLNNKEINISAFSSKVIVNGKVAKYTDNFLNQANITIEKNMNPTVANLVALEKQQLKQSITVMFNDVPVEIEKNIIELIRNNNSLNEHDLLSSHDVIEWKTQDTSPFIFQDIFKYIDIEKPINATGNFKLLINKKEATFYTPIIQGDHLELLWTLDTTI</sequence>
<dbReference type="PANTHER" id="PTHR32432">
    <property type="entry name" value="CELL DIVISION PROTEIN FTSA-RELATED"/>
    <property type="match status" value="1"/>
</dbReference>
<dbReference type="EMBL" id="LS483476">
    <property type="protein sequence ID" value="SQI54559.1"/>
    <property type="molecule type" value="Genomic_DNA"/>
</dbReference>
<accession>A0A2X4VW17</accession>
<dbReference type="KEGG" id="blen:NCTC4824_01344"/>
<dbReference type="InterPro" id="IPR003494">
    <property type="entry name" value="SHS2_FtsA"/>
</dbReference>
<dbReference type="CDD" id="cd24004">
    <property type="entry name" value="ASKHA_NBD_PilM-like"/>
    <property type="match status" value="1"/>
</dbReference>
<keyword evidence="2" id="KW-0132">Cell division</keyword>
<keyword evidence="3" id="KW-1185">Reference proteome</keyword>
<dbReference type="Proteomes" id="UP000249134">
    <property type="component" value="Chromosome 1"/>
</dbReference>